<dbReference type="Pfam" id="PF04542">
    <property type="entry name" value="Sigma70_r2"/>
    <property type="match status" value="1"/>
</dbReference>
<dbReference type="AlphaFoldDB" id="J1S8B1"/>
<dbReference type="Gene3D" id="1.10.1740.10">
    <property type="match status" value="1"/>
</dbReference>
<dbReference type="EMBL" id="AJGV01000068">
    <property type="protein sequence ID" value="EJJ07087.1"/>
    <property type="molecule type" value="Genomic_DNA"/>
</dbReference>
<evidence type="ECO:0000259" key="1">
    <source>
        <dbReference type="Pfam" id="PF04542"/>
    </source>
</evidence>
<dbReference type="eggNOG" id="ENOG5030KJ7">
    <property type="taxonomic scope" value="Bacteria"/>
</dbReference>
<organism evidence="2">
    <name type="scientific">Streptomyces auratus AGR0001</name>
    <dbReference type="NCBI Taxonomy" id="1160718"/>
    <lineage>
        <taxon>Bacteria</taxon>
        <taxon>Bacillati</taxon>
        <taxon>Actinomycetota</taxon>
        <taxon>Actinomycetes</taxon>
        <taxon>Kitasatosporales</taxon>
        <taxon>Streptomycetaceae</taxon>
        <taxon>Streptomyces</taxon>
    </lineage>
</organism>
<accession>J1S8B1</accession>
<gene>
    <name evidence="2" type="ORF">SU9_10359</name>
</gene>
<name>J1S8B1_9ACTN</name>
<dbReference type="HOGENOM" id="CLU_983216_0_0_11"/>
<dbReference type="SUPFAM" id="SSF88946">
    <property type="entry name" value="Sigma2 domain of RNA polymerase sigma factors"/>
    <property type="match status" value="1"/>
</dbReference>
<dbReference type="GO" id="GO:0006352">
    <property type="term" value="P:DNA-templated transcription initiation"/>
    <property type="evidence" value="ECO:0007669"/>
    <property type="project" value="InterPro"/>
</dbReference>
<dbReference type="InterPro" id="IPR007627">
    <property type="entry name" value="RNA_pol_sigma70_r2"/>
</dbReference>
<proteinExistence type="predicted"/>
<dbReference type="InterPro" id="IPR013325">
    <property type="entry name" value="RNA_pol_sigma_r2"/>
</dbReference>
<dbReference type="PATRIC" id="fig|1160718.3.peg.2093"/>
<protein>
    <recommendedName>
        <fullName evidence="1">RNA polymerase sigma-70 region 2 domain-containing protein</fullName>
    </recommendedName>
</protein>
<dbReference type="STRING" id="1160718.SU9_10359"/>
<feature type="domain" description="RNA polymerase sigma-70 region 2" evidence="1">
    <location>
        <begin position="39"/>
        <end position="92"/>
    </location>
</feature>
<sequence length="283" mass="30202">MLSHALICAAQNQDADAVAAVLEAAEPYVREAAARHVGTAAVSSAGHADLFEELCQEGRLAALEALGTYRPDKGAQYTTHAYRRIHMRIYEAANGGADNGATADQRATFLRCLGVVGGDWEAAEYLCTVLPGDGHRMSAETAGHVRRVMQGTDSLDAPAGARGAEGETIPLVESLADPYRLGLPDDLIEARDLDKRQRTQRIALAHALLATVDDRKAQVLRLTYGIAPDPHLANEDGSPDNAAIADVMGIDRANTVAVMRTRTLAKLRAVAERVSEELEDEAA</sequence>
<comment type="caution">
    <text evidence="2">The sequence shown here is derived from an EMBL/GenBank/DDBJ whole genome shotgun (WGS) entry which is preliminary data.</text>
</comment>
<dbReference type="GO" id="GO:0003700">
    <property type="term" value="F:DNA-binding transcription factor activity"/>
    <property type="evidence" value="ECO:0007669"/>
    <property type="project" value="InterPro"/>
</dbReference>
<evidence type="ECO:0000313" key="2">
    <source>
        <dbReference type="EMBL" id="EJJ07087.1"/>
    </source>
</evidence>
<reference evidence="2" key="1">
    <citation type="journal article" date="2012" name="J. Bacteriol.">
        <title>Genome Sequence of Streptomyces auratus Strain AGR0001, a Phoslactomycin-Producing Actinomycete.</title>
        <authorList>
            <person name="Han X."/>
            <person name="Li M."/>
            <person name="Ding Z."/>
            <person name="Zhao J."/>
            <person name="Ji K."/>
            <person name="Wen M."/>
            <person name="Lu T."/>
        </authorList>
    </citation>
    <scope>NUCLEOTIDE SEQUENCE [LARGE SCALE GENOMIC DNA]</scope>
    <source>
        <strain evidence="2">AGR0001</strain>
    </source>
</reference>